<dbReference type="GO" id="GO:0016989">
    <property type="term" value="F:sigma factor antagonist activity"/>
    <property type="evidence" value="ECO:0007669"/>
    <property type="project" value="TreeGrafter"/>
</dbReference>
<feature type="transmembrane region" description="Helical" evidence="1">
    <location>
        <begin position="98"/>
        <end position="119"/>
    </location>
</feature>
<dbReference type="PANTHER" id="PTHR30273:SF2">
    <property type="entry name" value="PROTEIN FECR"/>
    <property type="match status" value="1"/>
</dbReference>
<dbReference type="Pfam" id="PF16344">
    <property type="entry name" value="FecR_C"/>
    <property type="match status" value="1"/>
</dbReference>
<sequence>MKSYQDYIHFRTEDFLGDSLFKEWLAEPTPEMKAYWQGLLQTHPHLAAPFNQARIAGLGMEASWTSFSDEYVETLFGRIRQSATGTDTVIGWRNRRMYLVAASVTALLLAGAWVTRFFVLPQTIHTGYGELRDVELYDGSLVTLNANSTLNLPSRLDWRTKREVWLNGEAYFTVRKQAAPDGHTYRKFTVHTHRVDVTVLGTRFNIYTRPQKTQVLLDEGRVELDRPGHQPPVLMRPGQFVEYGQEKTNAIIKTIPAAQSRQVNAWKRNLLIFTDAGMTELGRRFSEIYGVSLILEGDAFSDQQFTGELPVNDLNKALLILSKTFDMQAVKDGQRVYFTTTTEVP</sequence>
<dbReference type="Gene3D" id="3.55.50.30">
    <property type="match status" value="1"/>
</dbReference>
<accession>A0A1S2VKD4</accession>
<dbReference type="Gene3D" id="2.60.120.1440">
    <property type="match status" value="1"/>
</dbReference>
<feature type="domain" description="Protein FecR C-terminal" evidence="3">
    <location>
        <begin position="271"/>
        <end position="337"/>
    </location>
</feature>
<keyword evidence="1" id="KW-0472">Membrane</keyword>
<dbReference type="Pfam" id="PF04773">
    <property type="entry name" value="FecR"/>
    <property type="match status" value="1"/>
</dbReference>
<dbReference type="PANTHER" id="PTHR30273">
    <property type="entry name" value="PERIPLASMIC SIGNAL SENSOR AND SIGMA FACTOR ACTIVATOR FECR-RELATED"/>
    <property type="match status" value="1"/>
</dbReference>
<keyword evidence="1" id="KW-1133">Transmembrane helix</keyword>
<evidence type="ECO:0000256" key="1">
    <source>
        <dbReference type="SAM" id="Phobius"/>
    </source>
</evidence>
<dbReference type="RefSeq" id="WP_071503761.1">
    <property type="nucleotide sequence ID" value="NZ_MORL01000006.1"/>
</dbReference>
<dbReference type="Proteomes" id="UP000181790">
    <property type="component" value="Unassembled WGS sequence"/>
</dbReference>
<keyword evidence="5" id="KW-1185">Reference proteome</keyword>
<gene>
    <name evidence="4" type="ORF">BLX24_13905</name>
</gene>
<reference evidence="4 5" key="1">
    <citation type="submission" date="2016-10" db="EMBL/GenBank/DDBJ databases">
        <title>Arsenicibacter rosenii gen. nov., sp. nov., an efficient arsenic-methylating bacterium isolated from an arsenic-contaminated paddy soil.</title>
        <authorList>
            <person name="Huang K."/>
        </authorList>
    </citation>
    <scope>NUCLEOTIDE SEQUENCE [LARGE SCALE GENOMIC DNA]</scope>
    <source>
        <strain evidence="4 5">SM-1</strain>
    </source>
</reference>
<evidence type="ECO:0000313" key="5">
    <source>
        <dbReference type="Proteomes" id="UP000181790"/>
    </source>
</evidence>
<keyword evidence="1" id="KW-0812">Transmembrane</keyword>
<evidence type="ECO:0000259" key="2">
    <source>
        <dbReference type="Pfam" id="PF04773"/>
    </source>
</evidence>
<dbReference type="InterPro" id="IPR032508">
    <property type="entry name" value="FecR_C"/>
</dbReference>
<evidence type="ECO:0000313" key="4">
    <source>
        <dbReference type="EMBL" id="OIN58656.1"/>
    </source>
</evidence>
<dbReference type="InterPro" id="IPR006860">
    <property type="entry name" value="FecR"/>
</dbReference>
<evidence type="ECO:0000259" key="3">
    <source>
        <dbReference type="Pfam" id="PF16344"/>
    </source>
</evidence>
<dbReference type="EMBL" id="MORL01000006">
    <property type="protein sequence ID" value="OIN58656.1"/>
    <property type="molecule type" value="Genomic_DNA"/>
</dbReference>
<proteinExistence type="predicted"/>
<protein>
    <submittedName>
        <fullName evidence="4">Uncharacterized protein</fullName>
    </submittedName>
</protein>
<organism evidence="4 5">
    <name type="scientific">Arsenicibacter rosenii</name>
    <dbReference type="NCBI Taxonomy" id="1750698"/>
    <lineage>
        <taxon>Bacteria</taxon>
        <taxon>Pseudomonadati</taxon>
        <taxon>Bacteroidota</taxon>
        <taxon>Cytophagia</taxon>
        <taxon>Cytophagales</taxon>
        <taxon>Spirosomataceae</taxon>
        <taxon>Arsenicibacter</taxon>
    </lineage>
</organism>
<feature type="domain" description="FecR protein" evidence="2">
    <location>
        <begin position="123"/>
        <end position="223"/>
    </location>
</feature>
<comment type="caution">
    <text evidence="4">The sequence shown here is derived from an EMBL/GenBank/DDBJ whole genome shotgun (WGS) entry which is preliminary data.</text>
</comment>
<dbReference type="InterPro" id="IPR012373">
    <property type="entry name" value="Ferrdict_sens_TM"/>
</dbReference>
<dbReference type="AlphaFoldDB" id="A0A1S2VKD4"/>
<name>A0A1S2VKD4_9BACT</name>
<dbReference type="OrthoDB" id="1523489at2"/>